<dbReference type="Proteomes" id="UP000789759">
    <property type="component" value="Unassembled WGS sequence"/>
</dbReference>
<protein>
    <submittedName>
        <fullName evidence="1">5611_t:CDS:1</fullName>
    </submittedName>
</protein>
<reference evidence="1" key="1">
    <citation type="submission" date="2021-06" db="EMBL/GenBank/DDBJ databases">
        <authorList>
            <person name="Kallberg Y."/>
            <person name="Tangrot J."/>
            <person name="Rosling A."/>
        </authorList>
    </citation>
    <scope>NUCLEOTIDE SEQUENCE</scope>
    <source>
        <strain evidence="1">FL966</strain>
    </source>
</reference>
<proteinExistence type="predicted"/>
<evidence type="ECO:0000313" key="2">
    <source>
        <dbReference type="Proteomes" id="UP000789759"/>
    </source>
</evidence>
<dbReference type="AlphaFoldDB" id="A0A9N9GGL6"/>
<dbReference type="EMBL" id="CAJVQA010004709">
    <property type="protein sequence ID" value="CAG8604713.1"/>
    <property type="molecule type" value="Genomic_DNA"/>
</dbReference>
<accession>A0A9N9GGL6</accession>
<sequence length="92" mass="10901">MKRNTYLNKEILSPHISRSLLDGKKSQKSVEKKTLYLNNNRRRNRIVSKDLSVKETVVVKKLTNEDKAEEVDNKYKEEELEKSVYILSEFDK</sequence>
<name>A0A9N9GGL6_9GLOM</name>
<comment type="caution">
    <text evidence="1">The sequence shown here is derived from an EMBL/GenBank/DDBJ whole genome shotgun (WGS) entry which is preliminary data.</text>
</comment>
<gene>
    <name evidence="1" type="ORF">CPELLU_LOCUS7163</name>
</gene>
<organism evidence="1 2">
    <name type="scientific">Cetraspora pellucida</name>
    <dbReference type="NCBI Taxonomy" id="1433469"/>
    <lineage>
        <taxon>Eukaryota</taxon>
        <taxon>Fungi</taxon>
        <taxon>Fungi incertae sedis</taxon>
        <taxon>Mucoromycota</taxon>
        <taxon>Glomeromycotina</taxon>
        <taxon>Glomeromycetes</taxon>
        <taxon>Diversisporales</taxon>
        <taxon>Gigasporaceae</taxon>
        <taxon>Cetraspora</taxon>
    </lineage>
</organism>
<evidence type="ECO:0000313" key="1">
    <source>
        <dbReference type="EMBL" id="CAG8604713.1"/>
    </source>
</evidence>
<keyword evidence="2" id="KW-1185">Reference proteome</keyword>